<dbReference type="Gramene" id="AUR62023564-RA">
    <property type="protein sequence ID" value="AUR62023564-RA:cds"/>
    <property type="gene ID" value="AUR62023564"/>
</dbReference>
<accession>A0A803M541</accession>
<dbReference type="InterPro" id="IPR029058">
    <property type="entry name" value="AB_hydrolase_fold"/>
</dbReference>
<dbReference type="GO" id="GO:0016042">
    <property type="term" value="P:lipid catabolic process"/>
    <property type="evidence" value="ECO:0007669"/>
    <property type="project" value="UniProtKB-UniRule"/>
</dbReference>
<dbReference type="GO" id="GO:0008970">
    <property type="term" value="F:phospholipase A1 activity"/>
    <property type="evidence" value="ECO:0007669"/>
    <property type="project" value="UniProtKB-UniRule"/>
</dbReference>
<organism evidence="7 8">
    <name type="scientific">Chenopodium quinoa</name>
    <name type="common">Quinoa</name>
    <dbReference type="NCBI Taxonomy" id="63459"/>
    <lineage>
        <taxon>Eukaryota</taxon>
        <taxon>Viridiplantae</taxon>
        <taxon>Streptophyta</taxon>
        <taxon>Embryophyta</taxon>
        <taxon>Tracheophyta</taxon>
        <taxon>Spermatophyta</taxon>
        <taxon>Magnoliopsida</taxon>
        <taxon>eudicotyledons</taxon>
        <taxon>Gunneridae</taxon>
        <taxon>Pentapetalae</taxon>
        <taxon>Caryophyllales</taxon>
        <taxon>Chenopodiaceae</taxon>
        <taxon>Chenopodioideae</taxon>
        <taxon>Atripliceae</taxon>
        <taxon>Chenopodium</taxon>
    </lineage>
</organism>
<reference evidence="7" key="2">
    <citation type="submission" date="2021-03" db="UniProtKB">
        <authorList>
            <consortium name="EnsemblPlants"/>
        </authorList>
    </citation>
    <scope>IDENTIFICATION</scope>
</reference>
<evidence type="ECO:0000256" key="2">
    <source>
        <dbReference type="ARBA" id="ARBA00022801"/>
    </source>
</evidence>
<dbReference type="GO" id="GO:0005737">
    <property type="term" value="C:cytoplasm"/>
    <property type="evidence" value="ECO:0007669"/>
    <property type="project" value="UniProtKB-ARBA"/>
</dbReference>
<name>A0A803M541_CHEQI</name>
<keyword evidence="8" id="KW-1185">Reference proteome</keyword>
<evidence type="ECO:0000256" key="4">
    <source>
        <dbReference type="ARBA" id="ARBA00023098"/>
    </source>
</evidence>
<dbReference type="FunFam" id="3.40.50.1820:FF:000065">
    <property type="entry name" value="Phospholipase A1-II 3"/>
    <property type="match status" value="1"/>
</dbReference>
<evidence type="ECO:0000313" key="8">
    <source>
        <dbReference type="Proteomes" id="UP000596660"/>
    </source>
</evidence>
<dbReference type="PANTHER" id="PTHR31828:SF1">
    <property type="entry name" value="PHOSPHOLIPASE A1-IIGAMMA"/>
    <property type="match status" value="1"/>
</dbReference>
<dbReference type="CDD" id="cd00519">
    <property type="entry name" value="Lipase_3"/>
    <property type="match status" value="1"/>
</dbReference>
<dbReference type="EnsemblPlants" id="AUR62023564-RA">
    <property type="protein sequence ID" value="AUR62023564-RA:cds"/>
    <property type="gene ID" value="AUR62023564"/>
</dbReference>
<keyword evidence="3 5" id="KW-0442">Lipid degradation</keyword>
<dbReference type="SMR" id="A0A803M541"/>
<keyword evidence="2 5" id="KW-0378">Hydrolase</keyword>
<dbReference type="SUPFAM" id="SSF53474">
    <property type="entry name" value="alpha/beta-Hydrolases"/>
    <property type="match status" value="1"/>
</dbReference>
<dbReference type="InterPro" id="IPR002921">
    <property type="entry name" value="Fungal_lipase-type"/>
</dbReference>
<dbReference type="OrthoDB" id="426718at2759"/>
<evidence type="ECO:0000256" key="3">
    <source>
        <dbReference type="ARBA" id="ARBA00022963"/>
    </source>
</evidence>
<comment type="similarity">
    <text evidence="1 5">Belongs to the AB hydrolase superfamily. Lipase family.</text>
</comment>
<dbReference type="EC" id="3.1.1.-" evidence="5"/>
<gene>
    <name evidence="7" type="primary">LOC110725046</name>
</gene>
<sequence>MFSFVKRFFRKKFSKVPTPPKWRPNSTSHHSSSDDGYIADRWELLMGQNHWEGLLEPLDKELRRSIIYCGEMAQATYDTFIRDKYSKYAGASRFNKKNFFAKLGLELGHPYKYRVTKFFYGTSGIEMPDAFLFKPFSSIEPWSKDTNFMGYITVADDESVELLGRREIVVAWRGSVQFFEWLNDFQFLQVSASGILLGHEDDDGGPEVHQGWHSIYTTENLSLPFEKASARDQVLTELTKLVEQYKDEEISITVTGHSLGAALATLNATDIVANKINQRKNSPNSKPCKVTAIIFASPRVGDANFKKTLLKYDDLRILRVRNAQDFVPNYPLIDYVDVGQELTIDITQSAYLKNPGLLSVSHNLEVYLHGVAGTQGSSEEGFKLVVERDVALLNKFFDCLKDEYLVPVNWWVLKHKSMVQQNDGSWMLMDHEMEDDD</sequence>
<dbReference type="RefSeq" id="XP_021760212.1">
    <property type="nucleotide sequence ID" value="XM_021904520.1"/>
</dbReference>
<dbReference type="AlphaFoldDB" id="A0A803M541"/>
<dbReference type="Gene3D" id="3.40.50.1820">
    <property type="entry name" value="alpha/beta hydrolase"/>
    <property type="match status" value="1"/>
</dbReference>
<dbReference type="Proteomes" id="UP000596660">
    <property type="component" value="Unplaced"/>
</dbReference>
<evidence type="ECO:0000256" key="5">
    <source>
        <dbReference type="RuleBase" id="RU367093"/>
    </source>
</evidence>
<evidence type="ECO:0000259" key="6">
    <source>
        <dbReference type="Pfam" id="PF01764"/>
    </source>
</evidence>
<feature type="domain" description="Fungal lipase-type" evidence="6">
    <location>
        <begin position="169"/>
        <end position="333"/>
    </location>
</feature>
<comment type="function">
    <text evidence="5">Acylhydrolase that catalyzes the hydrolysis of phospholipids at the sn-1 position.</text>
</comment>
<evidence type="ECO:0000256" key="1">
    <source>
        <dbReference type="ARBA" id="ARBA00010701"/>
    </source>
</evidence>
<reference evidence="7" key="1">
    <citation type="journal article" date="2017" name="Nature">
        <title>The genome of Chenopodium quinoa.</title>
        <authorList>
            <person name="Jarvis D.E."/>
            <person name="Ho Y.S."/>
            <person name="Lightfoot D.J."/>
            <person name="Schmoeckel S.M."/>
            <person name="Li B."/>
            <person name="Borm T.J.A."/>
            <person name="Ohyanagi H."/>
            <person name="Mineta K."/>
            <person name="Michell C.T."/>
            <person name="Saber N."/>
            <person name="Kharbatia N.M."/>
            <person name="Rupper R.R."/>
            <person name="Sharp A.R."/>
            <person name="Dally N."/>
            <person name="Boughton B.A."/>
            <person name="Woo Y.H."/>
            <person name="Gao G."/>
            <person name="Schijlen E.G.W.M."/>
            <person name="Guo X."/>
            <person name="Momin A.A."/>
            <person name="Negrao S."/>
            <person name="Al-Babili S."/>
            <person name="Gehring C."/>
            <person name="Roessner U."/>
            <person name="Jung C."/>
            <person name="Murphy K."/>
            <person name="Arold S.T."/>
            <person name="Gojobori T."/>
            <person name="van der Linden C.G."/>
            <person name="van Loo E.N."/>
            <person name="Jellen E.N."/>
            <person name="Maughan P.J."/>
            <person name="Tester M."/>
        </authorList>
    </citation>
    <scope>NUCLEOTIDE SEQUENCE [LARGE SCALE GENOMIC DNA]</scope>
    <source>
        <strain evidence="7">cv. PI 614886</strain>
    </source>
</reference>
<evidence type="ECO:0000313" key="7">
    <source>
        <dbReference type="EnsemblPlants" id="AUR62023564-RA:cds"/>
    </source>
</evidence>
<dbReference type="KEGG" id="cqi:110725046"/>
<protein>
    <recommendedName>
        <fullName evidence="5">Phospholipase A1</fullName>
        <ecNumber evidence="5">3.1.1.-</ecNumber>
    </recommendedName>
</protein>
<dbReference type="OMA" id="SHETYNT"/>
<proteinExistence type="inferred from homology"/>
<dbReference type="PANTHER" id="PTHR31828">
    <property type="entry name" value="PHOSPHOLIPASE A1-IIGAMMA"/>
    <property type="match status" value="1"/>
</dbReference>
<dbReference type="Pfam" id="PF01764">
    <property type="entry name" value="Lipase_3"/>
    <property type="match status" value="1"/>
</dbReference>
<dbReference type="InterPro" id="IPR033556">
    <property type="entry name" value="PLA"/>
</dbReference>
<dbReference type="GeneID" id="110725046"/>
<keyword evidence="4 5" id="KW-0443">Lipid metabolism</keyword>